<organism evidence="2 3">
    <name type="scientific">Rotaria sordida</name>
    <dbReference type="NCBI Taxonomy" id="392033"/>
    <lineage>
        <taxon>Eukaryota</taxon>
        <taxon>Metazoa</taxon>
        <taxon>Spiralia</taxon>
        <taxon>Gnathifera</taxon>
        <taxon>Rotifera</taxon>
        <taxon>Eurotatoria</taxon>
        <taxon>Bdelloidea</taxon>
        <taxon>Philodinida</taxon>
        <taxon>Philodinidae</taxon>
        <taxon>Rotaria</taxon>
    </lineage>
</organism>
<sequence length="181" mass="20258">MGRIRENQNDEAAKERVNNDLEQCLSDYKAKYESIARELQEYEKVLPEKMAAIQREINTLNDRLIDIDKEATDATNTIGHHGNTLVQCLTDVRILAKAINNGATAYTPLVGVLKAVRTSVDAQVELLMSKDPIDIFLGGNQLLRQVECLGHYHTCAIQCLEPPQEYKAITVTAKMKAIEMS</sequence>
<dbReference type="AlphaFoldDB" id="A0A819Q020"/>
<protein>
    <submittedName>
        <fullName evidence="2">Uncharacterized protein</fullName>
    </submittedName>
</protein>
<dbReference type="EMBL" id="CAJOAX010007708">
    <property type="protein sequence ID" value="CAF4016129.1"/>
    <property type="molecule type" value="Genomic_DNA"/>
</dbReference>
<evidence type="ECO:0000313" key="2">
    <source>
        <dbReference type="EMBL" id="CAF4016129.1"/>
    </source>
</evidence>
<gene>
    <name evidence="2" type="ORF">OTI717_LOCUS29830</name>
</gene>
<evidence type="ECO:0000313" key="3">
    <source>
        <dbReference type="Proteomes" id="UP000663823"/>
    </source>
</evidence>
<dbReference type="Proteomes" id="UP000663823">
    <property type="component" value="Unassembled WGS sequence"/>
</dbReference>
<keyword evidence="1" id="KW-0175">Coiled coil</keyword>
<evidence type="ECO:0000256" key="1">
    <source>
        <dbReference type="SAM" id="Coils"/>
    </source>
</evidence>
<comment type="caution">
    <text evidence="2">The sequence shown here is derived from an EMBL/GenBank/DDBJ whole genome shotgun (WGS) entry which is preliminary data.</text>
</comment>
<name>A0A819Q020_9BILA</name>
<accession>A0A819Q020</accession>
<reference evidence="2" key="1">
    <citation type="submission" date="2021-02" db="EMBL/GenBank/DDBJ databases">
        <authorList>
            <person name="Nowell W R."/>
        </authorList>
    </citation>
    <scope>NUCLEOTIDE SEQUENCE</scope>
</reference>
<feature type="coiled-coil region" evidence="1">
    <location>
        <begin position="18"/>
        <end position="70"/>
    </location>
</feature>
<proteinExistence type="predicted"/>